<dbReference type="AlphaFoldDB" id="A0A4R6U3T5"/>
<evidence type="ECO:0000313" key="2">
    <source>
        <dbReference type="Proteomes" id="UP000295632"/>
    </source>
</evidence>
<proteinExistence type="predicted"/>
<keyword evidence="2" id="KW-1185">Reference proteome</keyword>
<dbReference type="EMBL" id="SNYJ01000004">
    <property type="protein sequence ID" value="TDQ41148.1"/>
    <property type="molecule type" value="Genomic_DNA"/>
</dbReference>
<comment type="caution">
    <text evidence="1">The sequence shown here is derived from an EMBL/GenBank/DDBJ whole genome shotgun (WGS) entry which is preliminary data.</text>
</comment>
<evidence type="ECO:0000313" key="1">
    <source>
        <dbReference type="EMBL" id="TDQ41148.1"/>
    </source>
</evidence>
<name>A0A4R6U3T5_9BACI</name>
<reference evidence="1 2" key="1">
    <citation type="submission" date="2019-03" db="EMBL/GenBank/DDBJ databases">
        <title>Genomic Encyclopedia of Type Strains, Phase IV (KMG-IV): sequencing the most valuable type-strain genomes for metagenomic binning, comparative biology and taxonomic classification.</title>
        <authorList>
            <person name="Goeker M."/>
        </authorList>
    </citation>
    <scope>NUCLEOTIDE SEQUENCE [LARGE SCALE GENOMIC DNA]</scope>
    <source>
        <strain evidence="1 2">DSM 28697</strain>
    </source>
</reference>
<gene>
    <name evidence="1" type="ORF">EV213_104146</name>
</gene>
<accession>A0A4R6U3T5</accession>
<sequence>MPIRFIHLFLALLIFAISFQPVSTKAIDSLQGVVYGKEIFGINSKAQFDLSLNIHDLYVTNGGDIQLEATITYDGTSHEWKTSGKAYPSENLYLGGTVLAFEETPSFWVRSFKIEEDAKPALLLPANQDLAETTVIKAALIDKATGSLLYVEDEFRNSDIVAAIQAVSETPTRAEAISQEAYEHSLNVIWLADSWFYHYLPEPKRLPDHEARLIDQLVVGIEKLPTELQEPLNEIVVFFIEHLQENQRKDGRP</sequence>
<protein>
    <submittedName>
        <fullName evidence="1">Uncharacterized protein</fullName>
    </submittedName>
</protein>
<dbReference type="Proteomes" id="UP000295632">
    <property type="component" value="Unassembled WGS sequence"/>
</dbReference>
<organism evidence="1 2">
    <name type="scientific">Aureibacillus halotolerans</name>
    <dbReference type="NCBI Taxonomy" id="1508390"/>
    <lineage>
        <taxon>Bacteria</taxon>
        <taxon>Bacillati</taxon>
        <taxon>Bacillota</taxon>
        <taxon>Bacilli</taxon>
        <taxon>Bacillales</taxon>
        <taxon>Bacillaceae</taxon>
        <taxon>Aureibacillus</taxon>
    </lineage>
</organism>